<evidence type="ECO:0000313" key="3">
    <source>
        <dbReference type="Proteomes" id="UP000266273"/>
    </source>
</evidence>
<keyword evidence="3" id="KW-1185">Reference proteome</keyword>
<feature type="transmembrane region" description="Helical" evidence="1">
    <location>
        <begin position="12"/>
        <end position="32"/>
    </location>
</feature>
<dbReference type="Proteomes" id="UP000266273">
    <property type="component" value="Unassembled WGS sequence"/>
</dbReference>
<comment type="caution">
    <text evidence="2">The sequence shown here is derived from an EMBL/GenBank/DDBJ whole genome shotgun (WGS) entry which is preliminary data.</text>
</comment>
<sequence>MSDVTEFGYKTNALLMRLLISGGLTAAALLLWSLAGWGFSGFDAILGALATAYFGTRVLGNLYELAFPRPVIRVSDEGIQDRRLGPTVIPWTAITEFKQVTGAMGAGTLFLEVREPKRYIGPSKGFLWLFYALRGRSGQAEAGILPLTPPNVLDLGDMDLLDAVDEHAPHEIPVTPTGPKS</sequence>
<reference evidence="2 3" key="1">
    <citation type="submission" date="2018-08" db="EMBL/GenBank/DDBJ databases">
        <title>Genomic Encyclopedia of Archaeal and Bacterial Type Strains, Phase II (KMG-II): from individual species to whole genera.</title>
        <authorList>
            <person name="Goeker M."/>
        </authorList>
    </citation>
    <scope>NUCLEOTIDE SEQUENCE [LARGE SCALE GENOMIC DNA]</scope>
    <source>
        <strain evidence="2 3">DSM 5002</strain>
    </source>
</reference>
<dbReference type="AlphaFoldDB" id="A0A397Q6Y5"/>
<evidence type="ECO:0008006" key="4">
    <source>
        <dbReference type="Google" id="ProtNLM"/>
    </source>
</evidence>
<feature type="transmembrane region" description="Helical" evidence="1">
    <location>
        <begin position="44"/>
        <end position="63"/>
    </location>
</feature>
<protein>
    <recommendedName>
        <fullName evidence="4">PH (Pleckstrin Homology) domain-containing protein</fullName>
    </recommendedName>
</protein>
<name>A0A397Q6Y5_9HYPH</name>
<proteinExistence type="predicted"/>
<organism evidence="2 3">
    <name type="scientific">Dichotomicrobium thermohalophilum</name>
    <dbReference type="NCBI Taxonomy" id="933063"/>
    <lineage>
        <taxon>Bacteria</taxon>
        <taxon>Pseudomonadati</taxon>
        <taxon>Pseudomonadota</taxon>
        <taxon>Alphaproteobacteria</taxon>
        <taxon>Hyphomicrobiales</taxon>
        <taxon>Hyphomicrobiaceae</taxon>
        <taxon>Dichotomicrobium</taxon>
    </lineage>
</organism>
<keyword evidence="1" id="KW-0812">Transmembrane</keyword>
<evidence type="ECO:0000256" key="1">
    <source>
        <dbReference type="SAM" id="Phobius"/>
    </source>
</evidence>
<keyword evidence="1" id="KW-0472">Membrane</keyword>
<accession>A0A397Q6Y5</accession>
<gene>
    <name evidence="2" type="ORF">BXY53_1341</name>
</gene>
<keyword evidence="1" id="KW-1133">Transmembrane helix</keyword>
<dbReference type="RefSeq" id="WP_119061054.1">
    <property type="nucleotide sequence ID" value="NZ_QXDF01000001.1"/>
</dbReference>
<evidence type="ECO:0000313" key="2">
    <source>
        <dbReference type="EMBL" id="RIA56239.1"/>
    </source>
</evidence>
<dbReference type="EMBL" id="QXDF01000001">
    <property type="protein sequence ID" value="RIA56239.1"/>
    <property type="molecule type" value="Genomic_DNA"/>
</dbReference>
<dbReference type="OrthoDB" id="7992585at2"/>